<evidence type="ECO:0000313" key="2">
    <source>
        <dbReference type="Proteomes" id="UP000233618"/>
    </source>
</evidence>
<gene>
    <name evidence="1" type="ORF">BZG01_00015</name>
</gene>
<dbReference type="RefSeq" id="WP_101307768.1">
    <property type="nucleotide sequence ID" value="NZ_MVDE01000001.1"/>
</dbReference>
<sequence length="70" mass="7735">MNKTEILSKKRYGDVAIVATKLGVSVGNAHKILSRTNAKKHDEAMGLLVRIIASREEIINETSEVSEIEK</sequence>
<accession>A0A2N3IGC8</accession>
<name>A0A2N3IGC8_9BACT</name>
<dbReference type="Proteomes" id="UP000233618">
    <property type="component" value="Unassembled WGS sequence"/>
</dbReference>
<dbReference type="AlphaFoldDB" id="A0A2N3IGC8"/>
<proteinExistence type="predicted"/>
<protein>
    <submittedName>
        <fullName evidence="1">Uncharacterized protein</fullName>
    </submittedName>
</protein>
<reference evidence="1 2" key="1">
    <citation type="journal article" date="2017" name="Front. Microbiol.">
        <title>Labilibaculum manganireducens gen. nov., sp. nov. and Labilibaculum filiforme sp. nov., Novel Bacteroidetes Isolated from Subsurface Sediments of the Baltic Sea.</title>
        <authorList>
            <person name="Vandieken V."/>
            <person name="Marshall I.P."/>
            <person name="Niemann H."/>
            <person name="Engelen B."/>
            <person name="Cypionka H."/>
        </authorList>
    </citation>
    <scope>NUCLEOTIDE SEQUENCE [LARGE SCALE GENOMIC DNA]</scope>
    <source>
        <strain evidence="1 2">59.10-2M</strain>
    </source>
</reference>
<comment type="caution">
    <text evidence="1">The sequence shown here is derived from an EMBL/GenBank/DDBJ whole genome shotgun (WGS) entry which is preliminary data.</text>
</comment>
<dbReference type="EMBL" id="MVDE01000001">
    <property type="protein sequence ID" value="PKQ69357.1"/>
    <property type="molecule type" value="Genomic_DNA"/>
</dbReference>
<organism evidence="1 2">
    <name type="scientific">Labilibaculum manganireducens</name>
    <dbReference type="NCBI Taxonomy" id="1940525"/>
    <lineage>
        <taxon>Bacteria</taxon>
        <taxon>Pseudomonadati</taxon>
        <taxon>Bacteroidota</taxon>
        <taxon>Bacteroidia</taxon>
        <taxon>Marinilabiliales</taxon>
        <taxon>Marinifilaceae</taxon>
        <taxon>Labilibaculum</taxon>
    </lineage>
</organism>
<evidence type="ECO:0000313" key="1">
    <source>
        <dbReference type="EMBL" id="PKQ69357.1"/>
    </source>
</evidence>
<keyword evidence="2" id="KW-1185">Reference proteome</keyword>